<name>A0A1H4HMC7_9BURK</name>
<gene>
    <name evidence="2" type="ORF">SAMN05192564_11046</name>
</gene>
<dbReference type="InterPro" id="IPR014717">
    <property type="entry name" value="Transl_elong_EF1B/ribsomal_bS6"/>
</dbReference>
<reference evidence="3" key="1">
    <citation type="submission" date="2016-10" db="EMBL/GenBank/DDBJ databases">
        <authorList>
            <person name="Varghese N."/>
            <person name="Submissions S."/>
        </authorList>
    </citation>
    <scope>NUCLEOTIDE SEQUENCE [LARGE SCALE GENOMIC DNA]</scope>
    <source>
        <strain evidence="3">LMG 24000</strain>
    </source>
</reference>
<dbReference type="RefSeq" id="WP_090537237.1">
    <property type="nucleotide sequence ID" value="NZ_FNRQ01000010.1"/>
</dbReference>
<keyword evidence="1" id="KW-1133">Transmembrane helix</keyword>
<keyword evidence="3" id="KW-1185">Reference proteome</keyword>
<keyword evidence="1" id="KW-0812">Transmembrane</keyword>
<dbReference type="STRING" id="83784.SAMN05192564_11046"/>
<keyword evidence="1" id="KW-0472">Membrane</keyword>
<protein>
    <recommendedName>
        <fullName evidence="4">Tfp pilus assembly protein PilO</fullName>
    </recommendedName>
</protein>
<dbReference type="Gene3D" id="3.30.70.60">
    <property type="match status" value="1"/>
</dbReference>
<dbReference type="AlphaFoldDB" id="A0A1H4HMC7"/>
<dbReference type="OrthoDB" id="8999741at2"/>
<evidence type="ECO:0000256" key="1">
    <source>
        <dbReference type="SAM" id="Phobius"/>
    </source>
</evidence>
<accession>A0A1H4HMC7</accession>
<evidence type="ECO:0008006" key="4">
    <source>
        <dbReference type="Google" id="ProtNLM"/>
    </source>
</evidence>
<sequence length="298" mass="31353">MNSAIAGRLANANGGGFVATLLAHARLPPEAWSGRRRSAFAFLVALAVFLAGTHAWQRADLGGAQLSRSLLDQARQNLGEARLATTRLPALRLAAANAPALRDATNWTSADDLHAVSQLAGKHGVELLTLEPQSLAGTGITATRPLRLTARADFAEWLGFLRGLPDLPTLVVPGDVTIKRQGDMLTVNATLDTFPALRPVLARHAGESTADADDDFLFFDPFSPVNRPVMAEDASLRLVGLLRNSLRGLALVETSGGIATVTVGDHLGVEHVTRIDAPGVGLAGNGRTRTLTFAEVAS</sequence>
<evidence type="ECO:0000313" key="3">
    <source>
        <dbReference type="Proteomes" id="UP000198638"/>
    </source>
</evidence>
<feature type="transmembrane region" description="Helical" evidence="1">
    <location>
        <begin position="39"/>
        <end position="56"/>
    </location>
</feature>
<dbReference type="Proteomes" id="UP000198638">
    <property type="component" value="Unassembled WGS sequence"/>
</dbReference>
<proteinExistence type="predicted"/>
<organism evidence="2 3">
    <name type="scientific">Paraburkholderia sartisoli</name>
    <dbReference type="NCBI Taxonomy" id="83784"/>
    <lineage>
        <taxon>Bacteria</taxon>
        <taxon>Pseudomonadati</taxon>
        <taxon>Pseudomonadota</taxon>
        <taxon>Betaproteobacteria</taxon>
        <taxon>Burkholderiales</taxon>
        <taxon>Burkholderiaceae</taxon>
        <taxon>Paraburkholderia</taxon>
    </lineage>
</organism>
<evidence type="ECO:0000313" key="2">
    <source>
        <dbReference type="EMBL" id="SEB22218.1"/>
    </source>
</evidence>
<dbReference type="EMBL" id="FNRQ01000010">
    <property type="protein sequence ID" value="SEB22218.1"/>
    <property type="molecule type" value="Genomic_DNA"/>
</dbReference>